<keyword evidence="2" id="KW-1185">Reference proteome</keyword>
<gene>
    <name evidence="1" type="ORF">AB1Y20_006464</name>
</gene>
<comment type="caution">
    <text evidence="1">The sequence shown here is derived from an EMBL/GenBank/DDBJ whole genome shotgun (WGS) entry which is preliminary data.</text>
</comment>
<sequence length="365" mass="41575">MFRHFFSSPHVQASRESRIFMDAASLDRVREHVGMLWVVYSHPSSTKGQRAHKYIEQAIASAAQAERLNPRLPRAIATNVEEAKPQLRAAFNIVMSADDGAARRGERVSPWLPRLLALASSPFELTLEVDSTVTVCSCHLHLLLTREVQANQFDLAVNFEAVPLLPPPTTTNSKRTPLSAYGRPPRRVSHISPHNFALLVRKGVGWANVLTLWLKQLKSFPDDQVALRSVMSGLEEHNFSVNKSVRVRVWRLKESFLGLKAADKRRPSWQMIWPRYSRPVEGEVQLIHSYDPRGLRMHNNICQVLNNLSSWRRMMIQSHSNREYRIHTSRAECLSVLIHCSCVLCVRASFVQYAPEKANPFFIGT</sequence>
<evidence type="ECO:0000313" key="1">
    <source>
        <dbReference type="EMBL" id="KAL1510132.1"/>
    </source>
</evidence>
<evidence type="ECO:0000313" key="2">
    <source>
        <dbReference type="Proteomes" id="UP001515480"/>
    </source>
</evidence>
<reference evidence="1 2" key="1">
    <citation type="journal article" date="2024" name="Science">
        <title>Giant polyketide synthase enzymes in the biosynthesis of giant marine polyether toxins.</title>
        <authorList>
            <person name="Fallon T.R."/>
            <person name="Shende V.V."/>
            <person name="Wierzbicki I.H."/>
            <person name="Pendleton A.L."/>
            <person name="Watervoot N.F."/>
            <person name="Auber R.P."/>
            <person name="Gonzalez D.J."/>
            <person name="Wisecaver J.H."/>
            <person name="Moore B.S."/>
        </authorList>
    </citation>
    <scope>NUCLEOTIDE SEQUENCE [LARGE SCALE GENOMIC DNA]</scope>
    <source>
        <strain evidence="1 2">12B1</strain>
    </source>
</reference>
<name>A0AB34IY68_PRYPA</name>
<accession>A0AB34IY68</accession>
<organism evidence="1 2">
    <name type="scientific">Prymnesium parvum</name>
    <name type="common">Toxic golden alga</name>
    <dbReference type="NCBI Taxonomy" id="97485"/>
    <lineage>
        <taxon>Eukaryota</taxon>
        <taxon>Haptista</taxon>
        <taxon>Haptophyta</taxon>
        <taxon>Prymnesiophyceae</taxon>
        <taxon>Prymnesiales</taxon>
        <taxon>Prymnesiaceae</taxon>
        <taxon>Prymnesium</taxon>
    </lineage>
</organism>
<protein>
    <submittedName>
        <fullName evidence="1">Uncharacterized protein</fullName>
    </submittedName>
</protein>
<dbReference type="EMBL" id="JBGBPQ010000015">
    <property type="protein sequence ID" value="KAL1510132.1"/>
    <property type="molecule type" value="Genomic_DNA"/>
</dbReference>
<dbReference type="Proteomes" id="UP001515480">
    <property type="component" value="Unassembled WGS sequence"/>
</dbReference>
<dbReference type="AlphaFoldDB" id="A0AB34IY68"/>
<proteinExistence type="predicted"/>